<gene>
    <name evidence="2" type="ORF">TIFTF001_029320</name>
</gene>
<feature type="compositionally biased region" description="Basic and acidic residues" evidence="1">
    <location>
        <begin position="446"/>
        <end position="458"/>
    </location>
</feature>
<reference evidence="2" key="1">
    <citation type="submission" date="2023-07" db="EMBL/GenBank/DDBJ databases">
        <title>draft genome sequence of fig (Ficus carica).</title>
        <authorList>
            <person name="Takahashi T."/>
            <person name="Nishimura K."/>
        </authorList>
    </citation>
    <scope>NUCLEOTIDE SEQUENCE</scope>
</reference>
<feature type="compositionally biased region" description="Polar residues" evidence="1">
    <location>
        <begin position="12"/>
        <end position="31"/>
    </location>
</feature>
<feature type="compositionally biased region" description="Polar residues" evidence="1">
    <location>
        <begin position="38"/>
        <end position="58"/>
    </location>
</feature>
<feature type="compositionally biased region" description="Polar residues" evidence="1">
    <location>
        <begin position="433"/>
        <end position="443"/>
    </location>
</feature>
<feature type="region of interest" description="Disordered" evidence="1">
    <location>
        <begin position="214"/>
        <end position="301"/>
    </location>
</feature>
<proteinExistence type="predicted"/>
<dbReference type="PANTHER" id="PTHR31115">
    <property type="entry name" value="OS05G0107300 PROTEIN"/>
    <property type="match status" value="1"/>
</dbReference>
<feature type="compositionally biased region" description="Polar residues" evidence="1">
    <location>
        <begin position="288"/>
        <end position="297"/>
    </location>
</feature>
<dbReference type="PANTHER" id="PTHR31115:SF4">
    <property type="entry name" value="SPECTRIN BETA CHAIN, BRAIN"/>
    <property type="match status" value="1"/>
</dbReference>
<feature type="region of interest" description="Disordered" evidence="1">
    <location>
        <begin position="433"/>
        <end position="461"/>
    </location>
</feature>
<feature type="compositionally biased region" description="Low complexity" evidence="1">
    <location>
        <begin position="809"/>
        <end position="821"/>
    </location>
</feature>
<dbReference type="AlphaFoldDB" id="A0AA88DVS7"/>
<evidence type="ECO:0000313" key="3">
    <source>
        <dbReference type="Proteomes" id="UP001187192"/>
    </source>
</evidence>
<dbReference type="Proteomes" id="UP001187192">
    <property type="component" value="Unassembled WGS sequence"/>
</dbReference>
<feature type="region of interest" description="Disordered" evidence="1">
    <location>
        <begin position="12"/>
        <end position="58"/>
    </location>
</feature>
<feature type="compositionally biased region" description="Basic and acidic residues" evidence="1">
    <location>
        <begin position="795"/>
        <end position="806"/>
    </location>
</feature>
<sequence length="928" mass="101478">MAVLESGLLVRSSNKPNIQQHNSVGSPSTVTKAKVSKAQRTSSVMELDSSPSVRQSGAFQGCKQPAVVNKVAMTINKNHEVSAAAGSPMHHMAQWVGQRPHKNSRSRRTNLVSPVSNHVETQISSQGFATSEFSTRTSSVGTTGSVLLNNVDDDSPKFKSENENVTSIYDFSESEESGAGENKIKEKKINSGEASLAKSHKVGAFILPVKKNKITSNESGDGVKKQGRSGRGSLARPGIPLVKENSKKKPATEPLLDLVPVSDKSRSKTGRPPKKLKDIKGVPRLRPTLSNGSSDFTGESDDDHEELFLAANSARSASSLACSSTFWKKMDYIFASVGSEDSSYLNQQVVSVAEELGESLSQMFGDGLKVLGLEDEGSGSCSGERRDALYGKFDRRLDKVTPLYQRVLSALIEEDESEDFCHHIEGKNRSLQYASDDSHSGSCNHIDAEPKDKDRVESEVESNLGFQTHKNYLLDRLSCDSSAATNTSRNASMSSFLHSNEWWLGDDEFSHSDVGHASEICSNDHGRLQPRELDVPSFSPSDCQYQLMSTNDKLLLELHSIGLYPETLPDLAEGEEVINGDIMELKERLHKQIVKKKKNLEKIDRAIQKGRDVERRKVEQVAMDKLIEMAYRKRMACRGSNASKSGLRKVPRQVALAFVKRTLARCLKFEETGKSCFTDPALQDILFSSSPCNNDTKSVDCIGSGTASNTCNEASHQAEVRGRGAVSCASERYDSHSDNLERSGLQTVNHYSERASYKQGSTLKRVKKREVLIDDVVGSASSRVTSAFDSPVIEAKGKRSDRDNPRNHSLSGSGRSSLDSSQTERKTKVKSKQKNTQSTSGSGLHGSNVKSESALPGSTLKEAEEPTKSGSLQLNELDPVEELGASHDLGGNQDLTSWLNFEEDGLMDHDSIGLEIPMDDLMELNMLM</sequence>
<organism evidence="2 3">
    <name type="scientific">Ficus carica</name>
    <name type="common">Common fig</name>
    <dbReference type="NCBI Taxonomy" id="3494"/>
    <lineage>
        <taxon>Eukaryota</taxon>
        <taxon>Viridiplantae</taxon>
        <taxon>Streptophyta</taxon>
        <taxon>Embryophyta</taxon>
        <taxon>Tracheophyta</taxon>
        <taxon>Spermatophyta</taxon>
        <taxon>Magnoliopsida</taxon>
        <taxon>eudicotyledons</taxon>
        <taxon>Gunneridae</taxon>
        <taxon>Pentapetalae</taxon>
        <taxon>rosids</taxon>
        <taxon>fabids</taxon>
        <taxon>Rosales</taxon>
        <taxon>Moraceae</taxon>
        <taxon>Ficeae</taxon>
        <taxon>Ficus</taxon>
    </lineage>
</organism>
<comment type="caution">
    <text evidence="2">The sequence shown here is derived from an EMBL/GenBank/DDBJ whole genome shotgun (WGS) entry which is preliminary data.</text>
</comment>
<accession>A0AA88DVS7</accession>
<evidence type="ECO:0000313" key="2">
    <source>
        <dbReference type="EMBL" id="GMN60239.1"/>
    </source>
</evidence>
<evidence type="ECO:0000256" key="1">
    <source>
        <dbReference type="SAM" id="MobiDB-lite"/>
    </source>
</evidence>
<protein>
    <submittedName>
        <fullName evidence="2">Uncharacterized protein</fullName>
    </submittedName>
</protein>
<keyword evidence="3" id="KW-1185">Reference proteome</keyword>
<dbReference type="EMBL" id="BTGU01000096">
    <property type="protein sequence ID" value="GMN60239.1"/>
    <property type="molecule type" value="Genomic_DNA"/>
</dbReference>
<feature type="region of interest" description="Disordered" evidence="1">
    <location>
        <begin position="792"/>
        <end position="876"/>
    </location>
</feature>
<name>A0AA88DVS7_FICCA</name>